<organism evidence="1">
    <name type="scientific">Lepeophtheirus salmonis</name>
    <name type="common">Salmon louse</name>
    <name type="synonym">Caligus salmonis</name>
    <dbReference type="NCBI Taxonomy" id="72036"/>
    <lineage>
        <taxon>Eukaryota</taxon>
        <taxon>Metazoa</taxon>
        <taxon>Ecdysozoa</taxon>
        <taxon>Arthropoda</taxon>
        <taxon>Crustacea</taxon>
        <taxon>Multicrustacea</taxon>
        <taxon>Hexanauplia</taxon>
        <taxon>Copepoda</taxon>
        <taxon>Siphonostomatoida</taxon>
        <taxon>Caligidae</taxon>
        <taxon>Lepeophtheirus</taxon>
    </lineage>
</organism>
<sequence length="40" mass="4709">NKNYGYWLIYFQKQYKEPGILKLVPQILKYQAPCTVSESG</sequence>
<feature type="non-terminal residue" evidence="1">
    <location>
        <position position="1"/>
    </location>
</feature>
<protein>
    <submittedName>
        <fullName evidence="1">Uncharacterized protein</fullName>
    </submittedName>
</protein>
<proteinExistence type="predicted"/>
<name>A0A0K2TGU2_LEPSM</name>
<dbReference type="AlphaFoldDB" id="A0A0K2TGU2"/>
<evidence type="ECO:0000313" key="1">
    <source>
        <dbReference type="EMBL" id="CDW25065.1"/>
    </source>
</evidence>
<accession>A0A0K2TGU2</accession>
<reference evidence="1" key="1">
    <citation type="submission" date="2014-05" db="EMBL/GenBank/DDBJ databases">
        <authorList>
            <person name="Chronopoulou M."/>
        </authorList>
    </citation>
    <scope>NUCLEOTIDE SEQUENCE</scope>
    <source>
        <tissue evidence="1">Whole organism</tissue>
    </source>
</reference>
<dbReference type="EMBL" id="HACA01007704">
    <property type="protein sequence ID" value="CDW25065.1"/>
    <property type="molecule type" value="Transcribed_RNA"/>
</dbReference>